<evidence type="ECO:0000313" key="1">
    <source>
        <dbReference type="EMBL" id="MEY8041347.1"/>
    </source>
</evidence>
<protein>
    <submittedName>
        <fullName evidence="1">Uncharacterized protein</fullName>
    </submittedName>
</protein>
<accession>A0ABV4CMZ4</accession>
<gene>
    <name evidence="1" type="ORF">AB8O55_18240</name>
</gene>
<dbReference type="RefSeq" id="WP_345357704.1">
    <property type="nucleotide sequence ID" value="NZ_BAABII010000003.1"/>
</dbReference>
<dbReference type="Proteomes" id="UP001564626">
    <property type="component" value="Unassembled WGS sequence"/>
</dbReference>
<organism evidence="1 2">
    <name type="scientific">Saccharopolyspora cebuensis</name>
    <dbReference type="NCBI Taxonomy" id="418759"/>
    <lineage>
        <taxon>Bacteria</taxon>
        <taxon>Bacillati</taxon>
        <taxon>Actinomycetota</taxon>
        <taxon>Actinomycetes</taxon>
        <taxon>Pseudonocardiales</taxon>
        <taxon>Pseudonocardiaceae</taxon>
        <taxon>Saccharopolyspora</taxon>
    </lineage>
</organism>
<reference evidence="1 2" key="1">
    <citation type="submission" date="2024-08" db="EMBL/GenBank/DDBJ databases">
        <title>Genome mining of Saccharopolyspora cebuensis PGLac3 from Nigerian medicinal plant.</title>
        <authorList>
            <person name="Ezeobiora C.E."/>
            <person name="Igbokwe N.H."/>
            <person name="Amin D.H."/>
            <person name="Mendie U.E."/>
        </authorList>
    </citation>
    <scope>NUCLEOTIDE SEQUENCE [LARGE SCALE GENOMIC DNA]</scope>
    <source>
        <strain evidence="1 2">PGLac3</strain>
    </source>
</reference>
<proteinExistence type="predicted"/>
<dbReference type="EMBL" id="JBGEHV010000035">
    <property type="protein sequence ID" value="MEY8041347.1"/>
    <property type="molecule type" value="Genomic_DNA"/>
</dbReference>
<keyword evidence="2" id="KW-1185">Reference proteome</keyword>
<comment type="caution">
    <text evidence="1">The sequence shown here is derived from an EMBL/GenBank/DDBJ whole genome shotgun (WGS) entry which is preliminary data.</text>
</comment>
<evidence type="ECO:0000313" key="2">
    <source>
        <dbReference type="Proteomes" id="UP001564626"/>
    </source>
</evidence>
<name>A0ABV4CMZ4_9PSEU</name>
<sequence length="73" mass="7892">MVWVLSVNLVVLCLLGLALLDGAMREVEARSEPAAEVVHPAALLIARVAAESPPRPACPVCRRTRAGRHRREA</sequence>